<comment type="caution">
    <text evidence="2">The sequence shown here is derived from an EMBL/GenBank/DDBJ whole genome shotgun (WGS) entry which is preliminary data.</text>
</comment>
<organism evidence="2 3">
    <name type="scientific">Candidatus Jorgensenbacteria bacterium RIFCSPLOWO2_01_FULL_45_25b</name>
    <dbReference type="NCBI Taxonomy" id="1798471"/>
    <lineage>
        <taxon>Bacteria</taxon>
        <taxon>Candidatus Joergenseniibacteriota</taxon>
    </lineage>
</organism>
<accession>A0A1F6BRX1</accession>
<evidence type="ECO:0000313" key="3">
    <source>
        <dbReference type="Proteomes" id="UP000176996"/>
    </source>
</evidence>
<protein>
    <submittedName>
        <fullName evidence="2">Uncharacterized protein</fullName>
    </submittedName>
</protein>
<feature type="compositionally biased region" description="Basic residues" evidence="1">
    <location>
        <begin position="235"/>
        <end position="246"/>
    </location>
</feature>
<sequence>MADSNDNDMTKELRAVIQLITNALQYKNAADGDVEFYWDSLLKPDLSEQGLLWAVTELGKSGVIQRKKLQYEEEKPQSTRSRLLYATRTHPRAVWTYSIDRQRLERFLESAKPKYLVCLTKTREVIVNDKYIVGKPNFASENHDFILFAIEHPNTTITREALRAAKLDIAKKFAQIIADLGFKGELKRAFFPNASIKAVEFRNSLTDADLKELQVDEVKLRQQLNALPKTESKDKKRNAGARKTLN</sequence>
<dbReference type="AlphaFoldDB" id="A0A1F6BRX1"/>
<dbReference type="STRING" id="1798471.A3A21_00050"/>
<feature type="region of interest" description="Disordered" evidence="1">
    <location>
        <begin position="226"/>
        <end position="246"/>
    </location>
</feature>
<dbReference type="Proteomes" id="UP000176996">
    <property type="component" value="Unassembled WGS sequence"/>
</dbReference>
<evidence type="ECO:0000256" key="1">
    <source>
        <dbReference type="SAM" id="MobiDB-lite"/>
    </source>
</evidence>
<evidence type="ECO:0000313" key="2">
    <source>
        <dbReference type="EMBL" id="OGG39681.1"/>
    </source>
</evidence>
<reference evidence="2 3" key="1">
    <citation type="journal article" date="2016" name="Nat. Commun.">
        <title>Thousands of microbial genomes shed light on interconnected biogeochemical processes in an aquifer system.</title>
        <authorList>
            <person name="Anantharaman K."/>
            <person name="Brown C.T."/>
            <person name="Hug L.A."/>
            <person name="Sharon I."/>
            <person name="Castelle C.J."/>
            <person name="Probst A.J."/>
            <person name="Thomas B.C."/>
            <person name="Singh A."/>
            <person name="Wilkins M.J."/>
            <person name="Karaoz U."/>
            <person name="Brodie E.L."/>
            <person name="Williams K.H."/>
            <person name="Hubbard S.S."/>
            <person name="Banfield J.F."/>
        </authorList>
    </citation>
    <scope>NUCLEOTIDE SEQUENCE [LARGE SCALE GENOMIC DNA]</scope>
</reference>
<gene>
    <name evidence="2" type="ORF">A3A21_00050</name>
</gene>
<proteinExistence type="predicted"/>
<dbReference type="EMBL" id="MFKK01000037">
    <property type="protein sequence ID" value="OGG39681.1"/>
    <property type="molecule type" value="Genomic_DNA"/>
</dbReference>
<name>A0A1F6BRX1_9BACT</name>